<sequence length="233" mass="25693">MKFDIVIVLTSVLLLISRPSLVLTLSIPTDTWIDISDICKIDFEGNVQFYSNGGFRQCNDELCPMESDPGPFGKDCRACCINERHKLKSADRFVRSEEQSGCEGNSVESNGEKQMIIIVLGVVVCLLSLCIIIMVVITIRKKSKSRRQCRRAGSKESNTSSTSQIREDVSAKKLGVKDSVLTISNGTFELVTSRPSIRNIPGIKKDKPKQNSTAIVEETETNSLLDSNATTNV</sequence>
<accession>A0A7M5X1C8</accession>
<evidence type="ECO:0008006" key="6">
    <source>
        <dbReference type="Google" id="ProtNLM"/>
    </source>
</evidence>
<keyword evidence="5" id="KW-1185">Reference proteome</keyword>
<dbReference type="GeneID" id="136798336"/>
<proteinExistence type="predicted"/>
<evidence type="ECO:0000313" key="4">
    <source>
        <dbReference type="EnsemblMetazoa" id="CLYHEMP016444.4"/>
    </source>
</evidence>
<keyword evidence="2" id="KW-1133">Transmembrane helix</keyword>
<evidence type="ECO:0000256" key="1">
    <source>
        <dbReference type="SAM" id="MobiDB-lite"/>
    </source>
</evidence>
<dbReference type="EnsemblMetazoa" id="CLYHEMT016444.4">
    <property type="protein sequence ID" value="CLYHEMP016444.4"/>
    <property type="gene ID" value="CLYHEMG016444"/>
</dbReference>
<dbReference type="RefSeq" id="XP_066911038.1">
    <property type="nucleotide sequence ID" value="XM_067054937.1"/>
</dbReference>
<keyword evidence="2" id="KW-0472">Membrane</keyword>
<feature type="compositionally biased region" description="Polar residues" evidence="1">
    <location>
        <begin position="155"/>
        <end position="164"/>
    </location>
</feature>
<feature type="chain" id="PRO_5029701629" description="Cnidarian restricted protein" evidence="3">
    <location>
        <begin position="25"/>
        <end position="233"/>
    </location>
</feature>
<keyword evidence="2" id="KW-0812">Transmembrane</keyword>
<evidence type="ECO:0000256" key="3">
    <source>
        <dbReference type="SAM" id="SignalP"/>
    </source>
</evidence>
<dbReference type="Proteomes" id="UP000594262">
    <property type="component" value="Unplaced"/>
</dbReference>
<feature type="signal peptide" evidence="3">
    <location>
        <begin position="1"/>
        <end position="24"/>
    </location>
</feature>
<reference evidence="4" key="1">
    <citation type="submission" date="2021-01" db="UniProtKB">
        <authorList>
            <consortium name="EnsemblMetazoa"/>
        </authorList>
    </citation>
    <scope>IDENTIFICATION</scope>
</reference>
<feature type="region of interest" description="Disordered" evidence="1">
    <location>
        <begin position="147"/>
        <end position="166"/>
    </location>
</feature>
<dbReference type="OrthoDB" id="5978493at2759"/>
<organism evidence="4 5">
    <name type="scientific">Clytia hemisphaerica</name>
    <dbReference type="NCBI Taxonomy" id="252671"/>
    <lineage>
        <taxon>Eukaryota</taxon>
        <taxon>Metazoa</taxon>
        <taxon>Cnidaria</taxon>
        <taxon>Hydrozoa</taxon>
        <taxon>Hydroidolina</taxon>
        <taxon>Leptothecata</taxon>
        <taxon>Obeliida</taxon>
        <taxon>Clytiidae</taxon>
        <taxon>Clytia</taxon>
    </lineage>
</organism>
<feature type="transmembrane region" description="Helical" evidence="2">
    <location>
        <begin position="115"/>
        <end position="137"/>
    </location>
</feature>
<feature type="compositionally biased region" description="Polar residues" evidence="1">
    <location>
        <begin position="221"/>
        <end position="233"/>
    </location>
</feature>
<protein>
    <recommendedName>
        <fullName evidence="6">Cnidarian restricted protein</fullName>
    </recommendedName>
</protein>
<name>A0A7M5X1C8_9CNID</name>
<evidence type="ECO:0000313" key="5">
    <source>
        <dbReference type="Proteomes" id="UP000594262"/>
    </source>
</evidence>
<keyword evidence="3" id="KW-0732">Signal</keyword>
<feature type="region of interest" description="Disordered" evidence="1">
    <location>
        <begin position="199"/>
        <end position="233"/>
    </location>
</feature>
<dbReference type="AlphaFoldDB" id="A0A7M5X1C8"/>
<evidence type="ECO:0000256" key="2">
    <source>
        <dbReference type="SAM" id="Phobius"/>
    </source>
</evidence>